<feature type="transmembrane region" description="Helical" evidence="4">
    <location>
        <begin position="263"/>
        <end position="287"/>
    </location>
</feature>
<keyword evidence="4" id="KW-1133">Transmembrane helix</keyword>
<keyword evidence="4" id="KW-0472">Membrane</keyword>
<feature type="region of interest" description="Disordered" evidence="3">
    <location>
        <begin position="486"/>
        <end position="508"/>
    </location>
</feature>
<gene>
    <name evidence="6" type="primary">LOC123394807</name>
</gene>
<dbReference type="GO" id="GO:0006171">
    <property type="term" value="P:cAMP biosynthetic process"/>
    <property type="evidence" value="ECO:0007669"/>
    <property type="project" value="TreeGrafter"/>
</dbReference>
<dbReference type="GO" id="GO:0004016">
    <property type="term" value="F:adenylate cyclase activity"/>
    <property type="evidence" value="ECO:0007669"/>
    <property type="project" value="TreeGrafter"/>
</dbReference>
<feature type="region of interest" description="Disordered" evidence="3">
    <location>
        <begin position="1"/>
        <end position="215"/>
    </location>
</feature>
<dbReference type="PANTHER" id="PTHR45627">
    <property type="entry name" value="ADENYLATE CYCLASE TYPE 1"/>
    <property type="match status" value="1"/>
</dbReference>
<feature type="compositionally biased region" description="Basic and acidic residues" evidence="3">
    <location>
        <begin position="63"/>
        <end position="78"/>
    </location>
</feature>
<keyword evidence="4" id="KW-0812">Transmembrane</keyword>
<dbReference type="GO" id="GO:0000166">
    <property type="term" value="F:nucleotide binding"/>
    <property type="evidence" value="ECO:0007669"/>
    <property type="project" value="UniProtKB-KW"/>
</dbReference>
<proteinExistence type="predicted"/>
<keyword evidence="1" id="KW-0547">Nucleotide-binding</keyword>
<keyword evidence="5" id="KW-1185">Reference proteome</keyword>
<feature type="compositionally biased region" description="Pro residues" evidence="3">
    <location>
        <begin position="86"/>
        <end position="102"/>
    </location>
</feature>
<keyword evidence="2" id="KW-0456">Lyase</keyword>
<dbReference type="GO" id="GO:0007189">
    <property type="term" value="P:adenylate cyclase-activating G protein-coupled receptor signaling pathway"/>
    <property type="evidence" value="ECO:0007669"/>
    <property type="project" value="TreeGrafter"/>
</dbReference>
<reference evidence="6" key="1">
    <citation type="submission" date="2025-08" db="UniProtKB">
        <authorList>
            <consortium name="RefSeq"/>
        </authorList>
    </citation>
    <scope>IDENTIFICATION</scope>
    <source>
        <tissue evidence="6">Brain</tissue>
    </source>
</reference>
<name>A0A8U0SNA6_MUSPF</name>
<dbReference type="AlphaFoldDB" id="A0A8U0SNA6"/>
<protein>
    <submittedName>
        <fullName evidence="6">Uncharacterized protein LOC123394807</fullName>
    </submittedName>
</protein>
<evidence type="ECO:0000256" key="1">
    <source>
        <dbReference type="ARBA" id="ARBA00022741"/>
    </source>
</evidence>
<feature type="compositionally biased region" description="Low complexity" evidence="3">
    <location>
        <begin position="120"/>
        <end position="173"/>
    </location>
</feature>
<evidence type="ECO:0000256" key="2">
    <source>
        <dbReference type="ARBA" id="ARBA00023239"/>
    </source>
</evidence>
<feature type="compositionally biased region" description="Basic residues" evidence="3">
    <location>
        <begin position="189"/>
        <end position="198"/>
    </location>
</feature>
<evidence type="ECO:0000313" key="5">
    <source>
        <dbReference type="Proteomes" id="UP000000715"/>
    </source>
</evidence>
<dbReference type="OrthoDB" id="2107370at2759"/>
<feature type="transmembrane region" description="Helical" evidence="4">
    <location>
        <begin position="293"/>
        <end position="315"/>
    </location>
</feature>
<feature type="transmembrane region" description="Helical" evidence="4">
    <location>
        <begin position="322"/>
        <end position="342"/>
    </location>
</feature>
<dbReference type="Proteomes" id="UP000000715">
    <property type="component" value="Unplaced"/>
</dbReference>
<evidence type="ECO:0000256" key="3">
    <source>
        <dbReference type="SAM" id="MobiDB-lite"/>
    </source>
</evidence>
<organism evidence="5 6">
    <name type="scientific">Mustela putorius furo</name>
    <name type="common">European domestic ferret</name>
    <name type="synonym">Mustela furo</name>
    <dbReference type="NCBI Taxonomy" id="9669"/>
    <lineage>
        <taxon>Eukaryota</taxon>
        <taxon>Metazoa</taxon>
        <taxon>Chordata</taxon>
        <taxon>Craniata</taxon>
        <taxon>Vertebrata</taxon>
        <taxon>Euteleostomi</taxon>
        <taxon>Mammalia</taxon>
        <taxon>Eutheria</taxon>
        <taxon>Laurasiatheria</taxon>
        <taxon>Carnivora</taxon>
        <taxon>Caniformia</taxon>
        <taxon>Musteloidea</taxon>
        <taxon>Mustelidae</taxon>
        <taxon>Mustelinae</taxon>
        <taxon>Mustela</taxon>
    </lineage>
</organism>
<dbReference type="RefSeq" id="XP_044945436.1">
    <property type="nucleotide sequence ID" value="XM_045089501.1"/>
</dbReference>
<feature type="transmembrane region" description="Helical" evidence="4">
    <location>
        <begin position="354"/>
        <end position="372"/>
    </location>
</feature>
<dbReference type="GO" id="GO:0007193">
    <property type="term" value="P:adenylate cyclase-inhibiting G protein-coupled receptor signaling pathway"/>
    <property type="evidence" value="ECO:0007669"/>
    <property type="project" value="TreeGrafter"/>
</dbReference>
<dbReference type="PANTHER" id="PTHR45627:SF6">
    <property type="entry name" value="ADENYLATE CYCLASE TYPE 2"/>
    <property type="match status" value="1"/>
</dbReference>
<sequence length="508" mass="54014">MVKRRKFLLSSGPWEAAAPLPPRSELVERRLGAPAASERGGTCVRCGGAGSGNPRPRSASGEEVGHAEAERGRAEGGDVRAGARPAPTPAPCSPHPSPPRPRAAPQRVAGPSGGRRRWAEAGLRAARWGRGGPRAPVAPAPSRAPAAAAAPGAAPEAAARPPPARQRAQPGAPSSARAGGPCAQLRARQPGRPRRRGGGTRAAQPRPGAPRAGPMWREAMRRRRYLRDRAEAAAAAAGGGDGLQRSRDWLYESYYCMSQQHPLIVFLLLIVMGACLALLAVFFALRLEVEDHVAFLITVPTALAIFFAIFILVCIESVFKKLLRLFSLVIWLCLVAMGYLFMCFGGTVSPWDQVSFFLFIIFVVYTMLPFNMRDAIIASVLTSSSHTIVLSVCLSATPGAKEHLVWQVGAPHLCPPSPPHPACRGAVCWFRTQTLKKLSGGVKTPQALTELVNEQPCHWKGNLRPGSDALCWLRGILSAVQCGSRTSTRSTVGGTGVGSDGEASRVMS</sequence>
<evidence type="ECO:0000313" key="6">
    <source>
        <dbReference type="RefSeq" id="XP_044945436.1"/>
    </source>
</evidence>
<evidence type="ECO:0000256" key="4">
    <source>
        <dbReference type="SAM" id="Phobius"/>
    </source>
</evidence>
<accession>A0A8U0SNA6</accession>
<feature type="compositionally biased region" description="Low complexity" evidence="3">
    <location>
        <begin position="201"/>
        <end position="214"/>
    </location>
</feature>
<dbReference type="GeneID" id="123394807"/>
<dbReference type="GO" id="GO:0005886">
    <property type="term" value="C:plasma membrane"/>
    <property type="evidence" value="ECO:0007669"/>
    <property type="project" value="TreeGrafter"/>
</dbReference>